<comment type="caution">
    <text evidence="1">The sequence shown here is derived from an EMBL/GenBank/DDBJ whole genome shotgun (WGS) entry which is preliminary data.</text>
</comment>
<proteinExistence type="predicted"/>
<accession>A0A178INU2</accession>
<evidence type="ECO:0000313" key="1">
    <source>
        <dbReference type="EMBL" id="OAM91573.1"/>
    </source>
</evidence>
<reference evidence="1 2" key="1">
    <citation type="submission" date="2016-01" db="EMBL/GenBank/DDBJ databases">
        <title>High potential of lignocellulose degradation of a new Verrucomicrobia species.</title>
        <authorList>
            <person name="Wang Y."/>
            <person name="Shi Y."/>
            <person name="Qiu Z."/>
            <person name="Liu S."/>
            <person name="Yang H."/>
        </authorList>
    </citation>
    <scope>NUCLEOTIDE SEQUENCE [LARGE SCALE GENOMIC DNA]</scope>
    <source>
        <strain evidence="1 2">TSB47</strain>
    </source>
</reference>
<evidence type="ECO:0000313" key="2">
    <source>
        <dbReference type="Proteomes" id="UP000078486"/>
    </source>
</evidence>
<gene>
    <name evidence="1" type="ORF">AW736_02450</name>
</gene>
<sequence>MVITGPGGSGVSWTLSQICMDWEKNGGVALKATGIAITPPRTLLPWLTMRSPAHDNVARWETMKGGAAEASKAIPVVGDAASFLVNELLNHRRKKLEREMKVLDEKEQDLLFVIESAAKGKRLMIAVDQLACWDDESWGLLEIILSPLLHSYYPSLANALVVFGAPADLLPRIRLLADQLPLTEISLNRLERADLAGALTTLGFQQLEQTELDVLFEATGGRLDLLRDFAQLSRNTSGEASSGADAAAYGRMIERRLRSLKGNVAALEGLLTAGSFLGSSFSREEAGCLTGLGRDELENALQMAEGENLLGLASGLVSFPSDAMQRYFRVSRIPNPSKYHAKFAECLRRLRPGDYKTRRLHLLMAGQNFESSVCRCLAVLDAQRSRRKSVDLLESESAESDGEFSAYLEAMLAAYSAFERDAREEGLTILQSIESLVPDALIAERDYLEAQFRLKSHSLPEFERAAVILKRWLSLQEAEPEIWSRIAQTLVVAFAETNRYEEAGFLEESLTKYYAARKNLDPWAIYSLNCLRRRSECLHQLVPARTRLQNALAYFGPSQVGTLARHPIQYYCTLANLVSNLIASGMFAEATVRGAELQAQIQANPSYPWPSLEISANNAVLAAYLSGTMDLQSSLHLMQQIDEHRDGLGDRLLVRNNRAVFLIHAGAIDQARSILDEVWAELTESGGADPYHRYLAANNLAGLVALGGDTTAALRMLDEVAGGLDRFPPGLRGVFSRRHAMMTEALAAAPTLNVTQYDRFPGDRHPPQVGPQWAFYGRSFLFSDIQFWAAE</sequence>
<dbReference type="Proteomes" id="UP000078486">
    <property type="component" value="Unassembled WGS sequence"/>
</dbReference>
<dbReference type="AlphaFoldDB" id="A0A178INU2"/>
<protein>
    <recommendedName>
        <fullName evidence="3">Orc1-like AAA ATPase domain-containing protein</fullName>
    </recommendedName>
</protein>
<evidence type="ECO:0008006" key="3">
    <source>
        <dbReference type="Google" id="ProtNLM"/>
    </source>
</evidence>
<keyword evidence="2" id="KW-1185">Reference proteome</keyword>
<dbReference type="EMBL" id="LRRQ01000020">
    <property type="protein sequence ID" value="OAM91573.1"/>
    <property type="molecule type" value="Genomic_DNA"/>
</dbReference>
<name>A0A178INU2_9BACT</name>
<organism evidence="1 2">
    <name type="scientific">Termitidicoccus mucosus</name>
    <dbReference type="NCBI Taxonomy" id="1184151"/>
    <lineage>
        <taxon>Bacteria</taxon>
        <taxon>Pseudomonadati</taxon>
        <taxon>Verrucomicrobiota</taxon>
        <taxon>Opitutia</taxon>
        <taxon>Opitutales</taxon>
        <taxon>Opitutaceae</taxon>
        <taxon>Termitidicoccus</taxon>
    </lineage>
</organism>